<evidence type="ECO:0000313" key="10">
    <source>
        <dbReference type="EMBL" id="QQG67050.1"/>
    </source>
</evidence>
<feature type="binding site" evidence="7 8">
    <location>
        <position position="118"/>
    </location>
    <ligand>
        <name>S-adenosyl-L-methionine</name>
        <dbReference type="ChEBI" id="CHEBI:59789"/>
    </ligand>
</feature>
<gene>
    <name evidence="7 10" type="primary">rsmA</name>
    <name evidence="7" type="synonym">ksgA</name>
    <name evidence="10" type="ORF">HP555_12765</name>
</gene>
<protein>
    <recommendedName>
        <fullName evidence="7">Ribosomal RNA small subunit methyltransferase A</fullName>
        <ecNumber evidence="7">2.1.1.182</ecNumber>
    </recommendedName>
    <alternativeName>
        <fullName evidence="7">16S rRNA (adenine(1518)-N(6)/adenine(1519)-N(6))-dimethyltransferase</fullName>
    </alternativeName>
    <alternativeName>
        <fullName evidence="7">16S rRNA dimethyladenosine transferase</fullName>
    </alternativeName>
    <alternativeName>
        <fullName evidence="7">16S rRNA dimethylase</fullName>
    </alternativeName>
    <alternativeName>
        <fullName evidence="7">S-adenosylmethionine-6-N', N'-adenosyl(rRNA) dimethyltransferase</fullName>
    </alternativeName>
</protein>
<comment type="catalytic activity">
    <reaction evidence="7">
        <text>adenosine(1518)/adenosine(1519) in 16S rRNA + 4 S-adenosyl-L-methionine = N(6)-dimethyladenosine(1518)/N(6)-dimethyladenosine(1519) in 16S rRNA + 4 S-adenosyl-L-homocysteine + 4 H(+)</text>
        <dbReference type="Rhea" id="RHEA:19609"/>
        <dbReference type="Rhea" id="RHEA-COMP:10232"/>
        <dbReference type="Rhea" id="RHEA-COMP:10233"/>
        <dbReference type="ChEBI" id="CHEBI:15378"/>
        <dbReference type="ChEBI" id="CHEBI:57856"/>
        <dbReference type="ChEBI" id="CHEBI:59789"/>
        <dbReference type="ChEBI" id="CHEBI:74411"/>
        <dbReference type="ChEBI" id="CHEBI:74493"/>
        <dbReference type="EC" id="2.1.1.182"/>
    </reaction>
</comment>
<dbReference type="InterPro" id="IPR020598">
    <property type="entry name" value="rRNA_Ade_methylase_Trfase_N"/>
</dbReference>
<feature type="binding site" evidence="7 8">
    <location>
        <position position="51"/>
    </location>
    <ligand>
        <name>S-adenosyl-L-methionine</name>
        <dbReference type="ChEBI" id="CHEBI:59789"/>
    </ligand>
</feature>
<organism evidence="10 11">
    <name type="scientific">Desulfobulbus oligotrophicus</name>
    <dbReference type="NCBI Taxonomy" id="1909699"/>
    <lineage>
        <taxon>Bacteria</taxon>
        <taxon>Pseudomonadati</taxon>
        <taxon>Thermodesulfobacteriota</taxon>
        <taxon>Desulfobulbia</taxon>
        <taxon>Desulfobulbales</taxon>
        <taxon>Desulfobulbaceae</taxon>
        <taxon>Desulfobulbus</taxon>
    </lineage>
</organism>
<name>A0A7T5VFL5_9BACT</name>
<keyword evidence="4 7" id="KW-0808">Transferase</keyword>
<feature type="binding site" evidence="7 8">
    <location>
        <position position="26"/>
    </location>
    <ligand>
        <name>S-adenosyl-L-methionine</name>
        <dbReference type="ChEBI" id="CHEBI:59789"/>
    </ligand>
</feature>
<dbReference type="GO" id="GO:0052908">
    <property type="term" value="F:16S rRNA (adenine(1518)-N(6)/adenine(1519)-N(6))-dimethyltransferase activity"/>
    <property type="evidence" value="ECO:0007669"/>
    <property type="project" value="UniProtKB-EC"/>
</dbReference>
<dbReference type="HAMAP" id="MF_00607">
    <property type="entry name" value="16SrRNA_methyltr_A"/>
    <property type="match status" value="1"/>
</dbReference>
<keyword evidence="11" id="KW-1185">Reference proteome</keyword>
<accession>A0A7T5VFL5</accession>
<keyword evidence="5 7" id="KW-0949">S-adenosyl-L-methionine</keyword>
<comment type="similarity">
    <text evidence="7">Belongs to the class I-like SAM-binding methyltransferase superfamily. rRNA adenine N(6)-methyltransferase family. RsmA subfamily.</text>
</comment>
<feature type="binding site" evidence="7 8">
    <location>
        <position position="24"/>
    </location>
    <ligand>
        <name>S-adenosyl-L-methionine</name>
        <dbReference type="ChEBI" id="CHEBI:59789"/>
    </ligand>
</feature>
<dbReference type="NCBIfam" id="TIGR00755">
    <property type="entry name" value="ksgA"/>
    <property type="match status" value="1"/>
</dbReference>
<dbReference type="SUPFAM" id="SSF53335">
    <property type="entry name" value="S-adenosyl-L-methionine-dependent methyltransferases"/>
    <property type="match status" value="1"/>
</dbReference>
<dbReference type="SMART" id="SM00650">
    <property type="entry name" value="rADc"/>
    <property type="match status" value="1"/>
</dbReference>
<evidence type="ECO:0000259" key="9">
    <source>
        <dbReference type="SMART" id="SM00650"/>
    </source>
</evidence>
<dbReference type="Gene3D" id="1.10.8.100">
    <property type="entry name" value="Ribosomal RNA adenine dimethylase-like, domain 2"/>
    <property type="match status" value="1"/>
</dbReference>
<dbReference type="Proteomes" id="UP000596092">
    <property type="component" value="Chromosome"/>
</dbReference>
<dbReference type="PROSITE" id="PS51689">
    <property type="entry name" value="SAM_RNA_A_N6_MT"/>
    <property type="match status" value="1"/>
</dbReference>
<evidence type="ECO:0000256" key="1">
    <source>
        <dbReference type="ARBA" id="ARBA00022490"/>
    </source>
</evidence>
<dbReference type="InterPro" id="IPR011530">
    <property type="entry name" value="rRNA_adenine_dimethylase"/>
</dbReference>
<feature type="domain" description="Ribosomal RNA adenine methylase transferase N-terminal" evidence="9">
    <location>
        <begin position="31"/>
        <end position="203"/>
    </location>
</feature>
<keyword evidence="2 7" id="KW-0698">rRNA processing</keyword>
<dbReference type="InterPro" id="IPR020596">
    <property type="entry name" value="rRNA_Ade_Mease_Trfase_CS"/>
</dbReference>
<evidence type="ECO:0000256" key="3">
    <source>
        <dbReference type="ARBA" id="ARBA00022603"/>
    </source>
</evidence>
<evidence type="ECO:0000256" key="4">
    <source>
        <dbReference type="ARBA" id="ARBA00022679"/>
    </source>
</evidence>
<keyword evidence="1 7" id="KW-0963">Cytoplasm</keyword>
<feature type="binding site" evidence="7 8">
    <location>
        <position position="97"/>
    </location>
    <ligand>
        <name>S-adenosyl-L-methionine</name>
        <dbReference type="ChEBI" id="CHEBI:59789"/>
    </ligand>
</feature>
<dbReference type="PROSITE" id="PS01131">
    <property type="entry name" value="RRNA_A_DIMETH"/>
    <property type="match status" value="1"/>
</dbReference>
<dbReference type="AlphaFoldDB" id="A0A7T5VFL5"/>
<reference evidence="10 11" key="1">
    <citation type="submission" date="2020-05" db="EMBL/GenBank/DDBJ databases">
        <title>Complete genome of Desulfobulbus oligotrophicus.</title>
        <authorList>
            <person name="Podar M."/>
        </authorList>
    </citation>
    <scope>NUCLEOTIDE SEQUENCE [LARGE SCALE GENOMIC DNA]</scope>
    <source>
        <strain evidence="10 11">Prop6</strain>
    </source>
</reference>
<keyword evidence="3 7" id="KW-0489">Methyltransferase</keyword>
<evidence type="ECO:0000256" key="8">
    <source>
        <dbReference type="PROSITE-ProRule" id="PRU01026"/>
    </source>
</evidence>
<keyword evidence="6 7" id="KW-0694">RNA-binding</keyword>
<evidence type="ECO:0000256" key="5">
    <source>
        <dbReference type="ARBA" id="ARBA00022691"/>
    </source>
</evidence>
<dbReference type="GO" id="GO:0005829">
    <property type="term" value="C:cytosol"/>
    <property type="evidence" value="ECO:0007669"/>
    <property type="project" value="TreeGrafter"/>
</dbReference>
<dbReference type="InterPro" id="IPR029063">
    <property type="entry name" value="SAM-dependent_MTases_sf"/>
</dbReference>
<evidence type="ECO:0000256" key="2">
    <source>
        <dbReference type="ARBA" id="ARBA00022552"/>
    </source>
</evidence>
<dbReference type="Pfam" id="PF00398">
    <property type="entry name" value="RrnaAD"/>
    <property type="match status" value="1"/>
</dbReference>
<dbReference type="InterPro" id="IPR023165">
    <property type="entry name" value="rRNA_Ade_diMease-like_C"/>
</dbReference>
<dbReference type="EC" id="2.1.1.182" evidence="7"/>
<dbReference type="EMBL" id="CP054140">
    <property type="protein sequence ID" value="QQG67050.1"/>
    <property type="molecule type" value="Genomic_DNA"/>
</dbReference>
<evidence type="ECO:0000256" key="7">
    <source>
        <dbReference type="HAMAP-Rule" id="MF_00607"/>
    </source>
</evidence>
<comment type="subcellular location">
    <subcellularLocation>
        <location evidence="7">Cytoplasm</location>
    </subcellularLocation>
</comment>
<feature type="binding site" evidence="7 8">
    <location>
        <position position="72"/>
    </location>
    <ligand>
        <name>S-adenosyl-L-methionine</name>
        <dbReference type="ChEBI" id="CHEBI:59789"/>
    </ligand>
</feature>
<dbReference type="GO" id="GO:0003723">
    <property type="term" value="F:RNA binding"/>
    <property type="evidence" value="ECO:0007669"/>
    <property type="project" value="UniProtKB-UniRule"/>
</dbReference>
<dbReference type="CDD" id="cd02440">
    <property type="entry name" value="AdoMet_MTases"/>
    <property type="match status" value="1"/>
</dbReference>
<dbReference type="PANTHER" id="PTHR11727:SF7">
    <property type="entry name" value="DIMETHYLADENOSINE TRANSFERASE-RELATED"/>
    <property type="match status" value="1"/>
</dbReference>
<dbReference type="InterPro" id="IPR001737">
    <property type="entry name" value="KsgA/Erm"/>
</dbReference>
<dbReference type="Gene3D" id="3.40.50.150">
    <property type="entry name" value="Vaccinia Virus protein VP39"/>
    <property type="match status" value="1"/>
</dbReference>
<proteinExistence type="inferred from homology"/>
<dbReference type="KEGG" id="dog:HP555_12765"/>
<comment type="function">
    <text evidence="7">Specifically dimethylates two adjacent adenosines (A1518 and A1519) in the loop of a conserved hairpin near the 3'-end of 16S rRNA in the 30S particle. May play a critical role in biogenesis of 30S subunits.</text>
</comment>
<sequence>MTPLHTKQILRRQGLAPHKKLGQNFLVNPRTAQHIVDLAQLSPDDQIIEVGVGLGALTRPLATTVRSVIGLEKDAGIIRLHQEQQDLPSNVSLLHTDVLTIDLNSLVEPGQRLKIVANLPYSISSPFLFRLIAHAELMDFAVVMLQKEVALRLTAQPGSKEYGVPTVLLAACADVQPLLAVSPAEFHPRPRVDSLVIRINFHPLPKRVQALGRFDRVLFTQIVHAVFRQRRKTLLNGLTGAGLNLDKTTLHQCLEKAGYAPQLRGETLALEDFVHLTRRLADQGCTSLLNNQPVIP</sequence>
<evidence type="ECO:0000256" key="6">
    <source>
        <dbReference type="ARBA" id="ARBA00022884"/>
    </source>
</evidence>
<evidence type="ECO:0000313" key="11">
    <source>
        <dbReference type="Proteomes" id="UP000596092"/>
    </source>
</evidence>
<dbReference type="PANTHER" id="PTHR11727">
    <property type="entry name" value="DIMETHYLADENOSINE TRANSFERASE"/>
    <property type="match status" value="1"/>
</dbReference>